<evidence type="ECO:0000313" key="6">
    <source>
        <dbReference type="EMBL" id="RFU53198.1"/>
    </source>
</evidence>
<evidence type="ECO:0000256" key="3">
    <source>
        <dbReference type="RuleBase" id="RU000524"/>
    </source>
</evidence>
<dbReference type="InterPro" id="IPR011344">
    <property type="entry name" value="ssDNA-bd"/>
</dbReference>
<reference evidence="7" key="3">
    <citation type="submission" date="2018-08" db="EMBL/GenBank/DDBJ databases">
        <title>Streptococcus chenjunshii sp. nov., isolated from stools sample of the Tibetan antelope in the Qinghai-Tibet plateau, China.</title>
        <authorList>
            <person name="Tian Z."/>
        </authorList>
    </citation>
    <scope>NUCLEOTIDE SEQUENCE [LARGE SCALE GENOMIC DNA]</scope>
    <source>
        <strain evidence="7">Z15</strain>
    </source>
</reference>
<accession>A0A346NEJ7</accession>
<evidence type="ECO:0000256" key="1">
    <source>
        <dbReference type="ARBA" id="ARBA00023125"/>
    </source>
</evidence>
<evidence type="ECO:0000313" key="7">
    <source>
        <dbReference type="Proteomes" id="UP000246115"/>
    </source>
</evidence>
<organism evidence="6 8">
    <name type="scientific">Streptococcus chenjunshii</name>
    <dbReference type="NCBI Taxonomy" id="2173853"/>
    <lineage>
        <taxon>Bacteria</taxon>
        <taxon>Bacillati</taxon>
        <taxon>Bacillota</taxon>
        <taxon>Bacilli</taxon>
        <taxon>Lactobacillales</taxon>
        <taxon>Streptococcaceae</taxon>
        <taxon>Streptococcus</taxon>
    </lineage>
</organism>
<proteinExistence type="predicted"/>
<evidence type="ECO:0000313" key="9">
    <source>
        <dbReference type="Proteomes" id="UP000264056"/>
    </source>
</evidence>
<dbReference type="PIRSF" id="PIRSF002070">
    <property type="entry name" value="SSB"/>
    <property type="match status" value="1"/>
</dbReference>
<dbReference type="InterPro" id="IPR000424">
    <property type="entry name" value="Primosome_PriB/ssb"/>
</dbReference>
<dbReference type="SUPFAM" id="SSF50249">
    <property type="entry name" value="Nucleic acid-binding proteins"/>
    <property type="match status" value="1"/>
</dbReference>
<reference evidence="5 9" key="1">
    <citation type="submission" date="2018-08" db="EMBL/GenBank/DDBJ databases">
        <title>Draft genome of Streptococcus sp .nov. Z2.</title>
        <authorList>
            <person name="Tian Z."/>
        </authorList>
    </citation>
    <scope>NUCLEOTIDE SEQUENCE [LARGE SCALE GENOMIC DNA]</scope>
    <source>
        <strain evidence="5 9">Z2</strain>
    </source>
</reference>
<reference evidence="6 8" key="2">
    <citation type="submission" date="2018-08" db="EMBL/GenBank/DDBJ databases">
        <title>Draft genome of Streptococcus sp. nov. Z1.</title>
        <authorList>
            <person name="Tian Z."/>
        </authorList>
    </citation>
    <scope>NUCLEOTIDE SEQUENCE [LARGE SCALE GENOMIC DNA]</scope>
    <source>
        <strain evidence="6">Z1</strain>
        <strain evidence="8">Z1(2018)</strain>
    </source>
</reference>
<dbReference type="AlphaFoldDB" id="A0A372KNQ3"/>
<evidence type="ECO:0000256" key="2">
    <source>
        <dbReference type="PROSITE-ProRule" id="PRU00252"/>
    </source>
</evidence>
<reference evidence="4" key="4">
    <citation type="journal article" date="2019" name="Int. J. Syst. Evol. Microbiol.">
        <title>Streptococcus chenjunshii sp. nov. isolated from feces of Tibetan antelopes.</title>
        <authorList>
            <person name="Tian Z."/>
            <person name="Lu S."/>
            <person name="Jin D."/>
            <person name="Yang J."/>
            <person name="Pu J."/>
            <person name="Lai X.H."/>
            <person name="Bai X.N."/>
            <person name="Wu X.M."/>
            <person name="Li J."/>
            <person name="Wang S."/>
            <person name="Xu J."/>
        </authorList>
    </citation>
    <scope>NUCLEOTIDE SEQUENCE</scope>
    <source>
        <strain evidence="4">Z15</strain>
    </source>
</reference>
<dbReference type="NCBIfam" id="TIGR00621">
    <property type="entry name" value="ssb"/>
    <property type="match status" value="1"/>
</dbReference>
<dbReference type="GO" id="GO:0006260">
    <property type="term" value="P:DNA replication"/>
    <property type="evidence" value="ECO:0007669"/>
    <property type="project" value="InterPro"/>
</dbReference>
<dbReference type="Proteomes" id="UP000262901">
    <property type="component" value="Unassembled WGS sequence"/>
</dbReference>
<dbReference type="EMBL" id="QVQY01000010">
    <property type="protein sequence ID" value="RFU51100.1"/>
    <property type="molecule type" value="Genomic_DNA"/>
</dbReference>
<dbReference type="InterPro" id="IPR012340">
    <property type="entry name" value="NA-bd_OB-fold"/>
</dbReference>
<dbReference type="OrthoDB" id="9809878at2"/>
<dbReference type="Proteomes" id="UP000264056">
    <property type="component" value="Unassembled WGS sequence"/>
</dbReference>
<keyword evidence="1 2" id="KW-0238">DNA-binding</keyword>
<evidence type="ECO:0000313" key="5">
    <source>
        <dbReference type="EMBL" id="RFU51100.1"/>
    </source>
</evidence>
<dbReference type="CDD" id="cd04496">
    <property type="entry name" value="SSB_OBF"/>
    <property type="match status" value="1"/>
</dbReference>
<accession>A0A372KNQ3</accession>
<gene>
    <name evidence="6" type="primary">ssb</name>
    <name evidence="4" type="ORF">DDV21_010320</name>
    <name evidence="5" type="ORF">DDV22_05180</name>
    <name evidence="6" type="ORF">DDV23_05690</name>
</gene>
<dbReference type="EMBL" id="QVQZ01000010">
    <property type="protein sequence ID" value="RFU53198.1"/>
    <property type="molecule type" value="Genomic_DNA"/>
</dbReference>
<dbReference type="KEGG" id="schj:DDV21_010320"/>
<dbReference type="PROSITE" id="PS50935">
    <property type="entry name" value="SSB"/>
    <property type="match status" value="1"/>
</dbReference>
<dbReference type="GO" id="GO:0003697">
    <property type="term" value="F:single-stranded DNA binding"/>
    <property type="evidence" value="ECO:0007669"/>
    <property type="project" value="InterPro"/>
</dbReference>
<dbReference type="Pfam" id="PF00436">
    <property type="entry name" value="SSB"/>
    <property type="match status" value="1"/>
</dbReference>
<dbReference type="Gene3D" id="2.40.50.140">
    <property type="entry name" value="Nucleic acid-binding proteins"/>
    <property type="match status" value="1"/>
</dbReference>
<name>A0A372KNQ3_9STRE</name>
<evidence type="ECO:0000313" key="8">
    <source>
        <dbReference type="Proteomes" id="UP000262901"/>
    </source>
</evidence>
<sequence>MINNVTLVGRMTWDAELEHTQSEQAVASFTLAVNRAEGHEIDFINCVILGQAAENLTNWCKRGDLIGLTGRIQISQQRMEVVADNFQILEN</sequence>
<protein>
    <recommendedName>
        <fullName evidence="3">Single-stranded DNA-binding protein</fullName>
    </recommendedName>
</protein>
<keyword evidence="9" id="KW-1185">Reference proteome</keyword>
<evidence type="ECO:0000313" key="4">
    <source>
        <dbReference type="EMBL" id="AXQ79442.1"/>
    </source>
</evidence>
<dbReference type="EMBL" id="CP031733">
    <property type="protein sequence ID" value="AXQ79442.1"/>
    <property type="molecule type" value="Genomic_DNA"/>
</dbReference>
<dbReference type="Proteomes" id="UP000246115">
    <property type="component" value="Chromosome"/>
</dbReference>